<accession>A0A2U1MQF3</accession>
<dbReference type="InterPro" id="IPR001547">
    <property type="entry name" value="Glyco_hydro_5"/>
</dbReference>
<dbReference type="Gene3D" id="3.20.20.80">
    <property type="entry name" value="Glycosidases"/>
    <property type="match status" value="2"/>
</dbReference>
<dbReference type="InterPro" id="IPR017853">
    <property type="entry name" value="GH"/>
</dbReference>
<evidence type="ECO:0000313" key="6">
    <source>
        <dbReference type="EMBL" id="PWA63467.1"/>
    </source>
</evidence>
<dbReference type="GO" id="GO:0030246">
    <property type="term" value="F:carbohydrate binding"/>
    <property type="evidence" value="ECO:0007669"/>
    <property type="project" value="UniProtKB-KW"/>
</dbReference>
<dbReference type="InterPro" id="IPR035992">
    <property type="entry name" value="Ricin_B-like_lectins"/>
</dbReference>
<feature type="chain" id="PRO_5015674335" evidence="4">
    <location>
        <begin position="21"/>
        <end position="726"/>
    </location>
</feature>
<feature type="signal peptide" evidence="4">
    <location>
        <begin position="1"/>
        <end position="20"/>
    </location>
</feature>
<dbReference type="SUPFAM" id="SSF51445">
    <property type="entry name" value="(Trans)glycosidases"/>
    <property type="match status" value="2"/>
</dbReference>
<feature type="domain" description="Glycoside hydrolase family 5" evidence="5">
    <location>
        <begin position="260"/>
        <end position="535"/>
    </location>
</feature>
<evidence type="ECO:0000256" key="3">
    <source>
        <dbReference type="ARBA" id="ARBA00023295"/>
    </source>
</evidence>
<evidence type="ECO:0000256" key="4">
    <source>
        <dbReference type="SAM" id="SignalP"/>
    </source>
</evidence>
<organism evidence="6 7">
    <name type="scientific">Artemisia annua</name>
    <name type="common">Sweet wormwood</name>
    <dbReference type="NCBI Taxonomy" id="35608"/>
    <lineage>
        <taxon>Eukaryota</taxon>
        <taxon>Viridiplantae</taxon>
        <taxon>Streptophyta</taxon>
        <taxon>Embryophyta</taxon>
        <taxon>Tracheophyta</taxon>
        <taxon>Spermatophyta</taxon>
        <taxon>Magnoliopsida</taxon>
        <taxon>eudicotyledons</taxon>
        <taxon>Gunneridae</taxon>
        <taxon>Pentapetalae</taxon>
        <taxon>asterids</taxon>
        <taxon>campanulids</taxon>
        <taxon>Asterales</taxon>
        <taxon>Asteraceae</taxon>
        <taxon>Asteroideae</taxon>
        <taxon>Anthemideae</taxon>
        <taxon>Artemisiinae</taxon>
        <taxon>Artemisia</taxon>
    </lineage>
</organism>
<keyword evidence="6" id="KW-0430">Lectin</keyword>
<evidence type="ECO:0000256" key="1">
    <source>
        <dbReference type="ARBA" id="ARBA00005641"/>
    </source>
</evidence>
<keyword evidence="3" id="KW-0326">Glycosidase</keyword>
<dbReference type="GO" id="GO:0000272">
    <property type="term" value="P:polysaccharide catabolic process"/>
    <property type="evidence" value="ECO:0007669"/>
    <property type="project" value="InterPro"/>
</dbReference>
<evidence type="ECO:0000313" key="7">
    <source>
        <dbReference type="Proteomes" id="UP000245207"/>
    </source>
</evidence>
<dbReference type="PANTHER" id="PTHR31263:SF68">
    <property type="entry name" value="GLYCOSIDE HYDROLASE FAMILY 5 DOMAIN-CONTAINING PROTEIN"/>
    <property type="match status" value="1"/>
</dbReference>
<evidence type="ECO:0000259" key="5">
    <source>
        <dbReference type="Pfam" id="PF00150"/>
    </source>
</evidence>
<dbReference type="AlphaFoldDB" id="A0A2U1MQF3"/>
<dbReference type="OrthoDB" id="442731at2759"/>
<dbReference type="Proteomes" id="UP000245207">
    <property type="component" value="Unassembled WGS sequence"/>
</dbReference>
<reference evidence="6 7" key="1">
    <citation type="journal article" date="2018" name="Mol. Plant">
        <title>The genome of Artemisia annua provides insight into the evolution of Asteraceae family and artemisinin biosynthesis.</title>
        <authorList>
            <person name="Shen Q."/>
            <person name="Zhang L."/>
            <person name="Liao Z."/>
            <person name="Wang S."/>
            <person name="Yan T."/>
            <person name="Shi P."/>
            <person name="Liu M."/>
            <person name="Fu X."/>
            <person name="Pan Q."/>
            <person name="Wang Y."/>
            <person name="Lv Z."/>
            <person name="Lu X."/>
            <person name="Zhang F."/>
            <person name="Jiang W."/>
            <person name="Ma Y."/>
            <person name="Chen M."/>
            <person name="Hao X."/>
            <person name="Li L."/>
            <person name="Tang Y."/>
            <person name="Lv G."/>
            <person name="Zhou Y."/>
            <person name="Sun X."/>
            <person name="Brodelius P.E."/>
            <person name="Rose J.K.C."/>
            <person name="Tang K."/>
        </authorList>
    </citation>
    <scope>NUCLEOTIDE SEQUENCE [LARGE SCALE GENOMIC DNA]</scope>
    <source>
        <strain evidence="7">cv. Huhao1</strain>
        <tissue evidence="6">Leaf</tissue>
    </source>
</reference>
<dbReference type="GO" id="GO:0004553">
    <property type="term" value="F:hydrolase activity, hydrolyzing O-glycosyl compounds"/>
    <property type="evidence" value="ECO:0007669"/>
    <property type="project" value="InterPro"/>
</dbReference>
<name>A0A2U1MQF3_ARTAN</name>
<dbReference type="STRING" id="35608.A0A2U1MQF3"/>
<dbReference type="SUPFAM" id="SSF50370">
    <property type="entry name" value="Ricin B-like lectins"/>
    <property type="match status" value="1"/>
</dbReference>
<keyword evidence="2 6" id="KW-0378">Hydrolase</keyword>
<keyword evidence="4" id="KW-0732">Signal</keyword>
<proteinExistence type="inferred from homology"/>
<comment type="caution">
    <text evidence="6">The sequence shown here is derived from an EMBL/GenBank/DDBJ whole genome shotgun (WGS) entry which is preliminary data.</text>
</comment>
<dbReference type="Pfam" id="PF00150">
    <property type="entry name" value="Cellulase"/>
    <property type="match status" value="1"/>
</dbReference>
<keyword evidence="7" id="KW-1185">Reference proteome</keyword>
<evidence type="ECO:0000256" key="2">
    <source>
        <dbReference type="ARBA" id="ARBA00022801"/>
    </source>
</evidence>
<dbReference type="PANTHER" id="PTHR31263">
    <property type="entry name" value="CELLULASE FAMILY PROTEIN (AFU_ORTHOLOGUE AFUA_5G14560)"/>
    <property type="match status" value="1"/>
</dbReference>
<protein>
    <submittedName>
        <fullName evidence="6">Ricin B, lectin domain, Glycoside hydrolase, family 5</fullName>
    </submittedName>
</protein>
<comment type="similarity">
    <text evidence="1">Belongs to the glycosyl hydrolase 5 (cellulase A) family.</text>
</comment>
<gene>
    <name evidence="6" type="ORF">CTI12_AA352460</name>
</gene>
<sequence length="726" mass="81883">MFSPLTYVVLTFFFVFHCHSYPLSTSSRWIVEKSSGNRVKLACVNWPSHLHVMIPEGLNKKPIKAIVSDITNVMGFNCVRLTWATYMYTRYLNVTVSQSLDQWNLTVAKDGVKKYNPEILEMSIVEAQKAVVNELGKGGLMVVLDNHVSLPKWCCGGDDGNAFFGDEFFDPDEWVQGLVAVASQCKGNPTVVYVAKCQDANLFKEHIYFTITCDNFQHVFATHKSSGNRVKLACVNWPSHLHVMIPEGLNKKPIKAIVSDITNVMGFNCVRLTWATYMYTRYLNVTVSQSLDQWNLTVAKDGVKKYNPEILEMSIVEAQKAVVNELGKGGLMVVLDNHVSLPKWCCGGDDGNAFFGDEFFDPDEWVQGLVVVASQCKGNPTVVAMSMRNELRGPHQEISIWYNFMQQGAVAIHNANPEILVILSGLDYDSNLGFLKHKPLTINLDNKLVFESHWYPFGQSNEKWVAQTNEYCGEVTKTFMDNSGFLFQADENPVPLFLSEFGIDQRGGDEMENRYFTCLLATVAEHDIDWGLWQLPGSFMLREGKLDVEDVYGMYDFEWENIRNSRVLERLRFIQTKIQGYNESSNPTYYFLYHPLSGQCIKASGDTLLMTDCQQASKWNHDHDGGSIELANTPECLTTSEQGQTPMITDQVDCSSPQSSWNVASGSRHHLVSKDNQGNNLCLEVDISSLHIVTNKCLCLDDDLNDVPTCGYNPTRQWLKLIPTSI</sequence>
<dbReference type="EMBL" id="PKPP01004632">
    <property type="protein sequence ID" value="PWA63467.1"/>
    <property type="molecule type" value="Genomic_DNA"/>
</dbReference>